<gene>
    <name evidence="5" type="ORF">DFJ66_0916</name>
</gene>
<keyword evidence="1" id="KW-0805">Transcription regulation</keyword>
<dbReference type="InterPro" id="IPR000792">
    <property type="entry name" value="Tscrpt_reg_LuxR_C"/>
</dbReference>
<dbReference type="PANTHER" id="PTHR44688:SF16">
    <property type="entry name" value="DNA-BINDING TRANSCRIPTIONAL ACTIVATOR DEVR_DOSR"/>
    <property type="match status" value="1"/>
</dbReference>
<dbReference type="RefSeq" id="WP_121218240.1">
    <property type="nucleotide sequence ID" value="NZ_JBIUBA010000062.1"/>
</dbReference>
<dbReference type="GO" id="GO:0003677">
    <property type="term" value="F:DNA binding"/>
    <property type="evidence" value="ECO:0007669"/>
    <property type="project" value="UniProtKB-KW"/>
</dbReference>
<evidence type="ECO:0000313" key="6">
    <source>
        <dbReference type="Proteomes" id="UP000272729"/>
    </source>
</evidence>
<dbReference type="PROSITE" id="PS00622">
    <property type="entry name" value="HTH_LUXR_1"/>
    <property type="match status" value="1"/>
</dbReference>
<reference evidence="5 6" key="1">
    <citation type="submission" date="2018-10" db="EMBL/GenBank/DDBJ databases">
        <title>Sequencing the genomes of 1000 actinobacteria strains.</title>
        <authorList>
            <person name="Klenk H.-P."/>
        </authorList>
    </citation>
    <scope>NUCLEOTIDE SEQUENCE [LARGE SCALE GENOMIC DNA]</scope>
    <source>
        <strain evidence="5 6">DSM 43911</strain>
    </source>
</reference>
<dbReference type="OrthoDB" id="9808843at2"/>
<dbReference type="Proteomes" id="UP000272729">
    <property type="component" value="Unassembled WGS sequence"/>
</dbReference>
<evidence type="ECO:0000256" key="2">
    <source>
        <dbReference type="ARBA" id="ARBA00023125"/>
    </source>
</evidence>
<dbReference type="Pfam" id="PF00196">
    <property type="entry name" value="GerE"/>
    <property type="match status" value="1"/>
</dbReference>
<feature type="domain" description="HTH luxR-type" evidence="4">
    <location>
        <begin position="117"/>
        <end position="182"/>
    </location>
</feature>
<dbReference type="CDD" id="cd06170">
    <property type="entry name" value="LuxR_C_like"/>
    <property type="match status" value="1"/>
</dbReference>
<keyword evidence="6" id="KW-1185">Reference proteome</keyword>
<dbReference type="PRINTS" id="PR00038">
    <property type="entry name" value="HTHLUXR"/>
</dbReference>
<keyword evidence="3" id="KW-0804">Transcription</keyword>
<dbReference type="InterPro" id="IPR016032">
    <property type="entry name" value="Sig_transdc_resp-reg_C-effctor"/>
</dbReference>
<evidence type="ECO:0000313" key="5">
    <source>
        <dbReference type="EMBL" id="RKT67740.1"/>
    </source>
</evidence>
<keyword evidence="2 5" id="KW-0238">DNA-binding</keyword>
<proteinExistence type="predicted"/>
<dbReference type="AlphaFoldDB" id="A0A495X1E4"/>
<dbReference type="GO" id="GO:0006355">
    <property type="term" value="P:regulation of DNA-templated transcription"/>
    <property type="evidence" value="ECO:0007669"/>
    <property type="project" value="InterPro"/>
</dbReference>
<evidence type="ECO:0000259" key="4">
    <source>
        <dbReference type="PROSITE" id="PS50043"/>
    </source>
</evidence>
<dbReference type="Gene3D" id="3.40.50.2300">
    <property type="match status" value="1"/>
</dbReference>
<dbReference type="PROSITE" id="PS50043">
    <property type="entry name" value="HTH_LUXR_2"/>
    <property type="match status" value="1"/>
</dbReference>
<organism evidence="5 6">
    <name type="scientific">Saccharothrix variisporea</name>
    <dbReference type="NCBI Taxonomy" id="543527"/>
    <lineage>
        <taxon>Bacteria</taxon>
        <taxon>Bacillati</taxon>
        <taxon>Actinomycetota</taxon>
        <taxon>Actinomycetes</taxon>
        <taxon>Pseudonocardiales</taxon>
        <taxon>Pseudonocardiaceae</taxon>
        <taxon>Saccharothrix</taxon>
    </lineage>
</organism>
<evidence type="ECO:0000256" key="3">
    <source>
        <dbReference type="ARBA" id="ARBA00023163"/>
    </source>
</evidence>
<dbReference type="PANTHER" id="PTHR44688">
    <property type="entry name" value="DNA-BINDING TRANSCRIPTIONAL ACTIVATOR DEVR_DOSR"/>
    <property type="match status" value="1"/>
</dbReference>
<protein>
    <submittedName>
        <fullName evidence="5">DNA-binding NarL/FixJ family response regulator</fullName>
    </submittedName>
</protein>
<comment type="caution">
    <text evidence="5">The sequence shown here is derived from an EMBL/GenBank/DDBJ whole genome shotgun (WGS) entry which is preliminary data.</text>
</comment>
<evidence type="ECO:0000256" key="1">
    <source>
        <dbReference type="ARBA" id="ARBA00023015"/>
    </source>
</evidence>
<sequence length="185" mass="19764">MRGDGLPAARVDVVSVGGADRPLPGLDPVRRAVPEVVLRDRPRVVVVDGFAERLVWRLADAGLRVVVLIEPADLVRALHSGARGFACRDGADVVPAVRAVATGGTYLAAGLVDRLRGLPPLGGLTVREREVLRLVAQGRSNVEIAREIHVSAATVKTHMSHILTKLDLPNRMHAALLAQRVGLRC</sequence>
<dbReference type="EMBL" id="RBXR01000001">
    <property type="protein sequence ID" value="RKT67740.1"/>
    <property type="molecule type" value="Genomic_DNA"/>
</dbReference>
<dbReference type="SUPFAM" id="SSF46894">
    <property type="entry name" value="C-terminal effector domain of the bipartite response regulators"/>
    <property type="match status" value="1"/>
</dbReference>
<accession>A0A495X1E4</accession>
<name>A0A495X1E4_9PSEU</name>
<dbReference type="SMART" id="SM00421">
    <property type="entry name" value="HTH_LUXR"/>
    <property type="match status" value="1"/>
</dbReference>